<dbReference type="EMBL" id="JABCRI010000016">
    <property type="protein sequence ID" value="KAF8392712.1"/>
    <property type="molecule type" value="Genomic_DNA"/>
</dbReference>
<name>A0A834YQM5_TETSI</name>
<dbReference type="AlphaFoldDB" id="A0A834YQM5"/>
<evidence type="ECO:0000313" key="3">
    <source>
        <dbReference type="Proteomes" id="UP000655225"/>
    </source>
</evidence>
<reference evidence="2 3" key="1">
    <citation type="submission" date="2020-04" db="EMBL/GenBank/DDBJ databases">
        <title>Plant Genome Project.</title>
        <authorList>
            <person name="Zhang R.-G."/>
        </authorList>
    </citation>
    <scope>NUCLEOTIDE SEQUENCE [LARGE SCALE GENOMIC DNA]</scope>
    <source>
        <strain evidence="2">YNK0</strain>
        <tissue evidence="2">Leaf</tissue>
    </source>
</reference>
<evidence type="ECO:0000313" key="2">
    <source>
        <dbReference type="EMBL" id="KAF8392712.1"/>
    </source>
</evidence>
<evidence type="ECO:0000256" key="1">
    <source>
        <dbReference type="SAM" id="MobiDB-lite"/>
    </source>
</evidence>
<accession>A0A834YQM5</accession>
<organism evidence="2 3">
    <name type="scientific">Tetracentron sinense</name>
    <name type="common">Spur-leaf</name>
    <dbReference type="NCBI Taxonomy" id="13715"/>
    <lineage>
        <taxon>Eukaryota</taxon>
        <taxon>Viridiplantae</taxon>
        <taxon>Streptophyta</taxon>
        <taxon>Embryophyta</taxon>
        <taxon>Tracheophyta</taxon>
        <taxon>Spermatophyta</taxon>
        <taxon>Magnoliopsida</taxon>
        <taxon>Trochodendrales</taxon>
        <taxon>Trochodendraceae</taxon>
        <taxon>Tetracentron</taxon>
    </lineage>
</organism>
<sequence length="69" mass="7304">MAISGQKRGFPFSGCGASPGPLREAPAAASSVLDPARHQQGLQAAQEWMWKNRPAGFDHSSPGHKFCPS</sequence>
<keyword evidence="3" id="KW-1185">Reference proteome</keyword>
<gene>
    <name evidence="2" type="ORF">HHK36_023061</name>
</gene>
<feature type="region of interest" description="Disordered" evidence="1">
    <location>
        <begin position="1"/>
        <end position="40"/>
    </location>
</feature>
<comment type="caution">
    <text evidence="2">The sequence shown here is derived from an EMBL/GenBank/DDBJ whole genome shotgun (WGS) entry which is preliminary data.</text>
</comment>
<proteinExistence type="predicted"/>
<protein>
    <submittedName>
        <fullName evidence="2">Uncharacterized protein</fullName>
    </submittedName>
</protein>
<dbReference type="Proteomes" id="UP000655225">
    <property type="component" value="Unassembled WGS sequence"/>
</dbReference>